<dbReference type="InParanoid" id="F4X5L8"/>
<proteinExistence type="predicted"/>
<reference evidence="1" key="1">
    <citation type="submission" date="2011-02" db="EMBL/GenBank/DDBJ databases">
        <title>The genome of the leaf-cutting ant Acromyrmex echinatior suggests key adaptations to social evolution and fungus farming.</title>
        <authorList>
            <person name="Nygaard S."/>
            <person name="Zhang G."/>
        </authorList>
    </citation>
    <scope>NUCLEOTIDE SEQUENCE</scope>
</reference>
<name>F4X5L8_ACREC</name>
<accession>F4X5L8</accession>
<gene>
    <name evidence="1" type="ORF">G5I_13654</name>
</gene>
<dbReference type="Proteomes" id="UP000007755">
    <property type="component" value="Unassembled WGS sequence"/>
</dbReference>
<evidence type="ECO:0000313" key="1">
    <source>
        <dbReference type="EMBL" id="EGI58255.1"/>
    </source>
</evidence>
<dbReference type="AlphaFoldDB" id="F4X5L8"/>
<sequence length="102" mass="11200">MSDSTDLPNQDTLLDFITRRTLTFKAAKSKSLKVSDNPSRSAKSHQVKKYTESSQCVLCKGQLTVGSAPRQQGYFARNCAFPSLFVTAIGIPHACSSTIEER</sequence>
<evidence type="ECO:0000313" key="2">
    <source>
        <dbReference type="Proteomes" id="UP000007755"/>
    </source>
</evidence>
<organism evidence="2">
    <name type="scientific">Acromyrmex echinatior</name>
    <name type="common">Panamanian leafcutter ant</name>
    <name type="synonym">Acromyrmex octospinosus echinatior</name>
    <dbReference type="NCBI Taxonomy" id="103372"/>
    <lineage>
        <taxon>Eukaryota</taxon>
        <taxon>Metazoa</taxon>
        <taxon>Ecdysozoa</taxon>
        <taxon>Arthropoda</taxon>
        <taxon>Hexapoda</taxon>
        <taxon>Insecta</taxon>
        <taxon>Pterygota</taxon>
        <taxon>Neoptera</taxon>
        <taxon>Endopterygota</taxon>
        <taxon>Hymenoptera</taxon>
        <taxon>Apocrita</taxon>
        <taxon>Aculeata</taxon>
        <taxon>Formicoidea</taxon>
        <taxon>Formicidae</taxon>
        <taxon>Myrmicinae</taxon>
        <taxon>Acromyrmex</taxon>
    </lineage>
</organism>
<keyword evidence="2" id="KW-1185">Reference proteome</keyword>
<protein>
    <submittedName>
        <fullName evidence="1">Uncharacterized protein</fullName>
    </submittedName>
</protein>
<dbReference type="EMBL" id="GL888726">
    <property type="protein sequence ID" value="EGI58255.1"/>
    <property type="molecule type" value="Genomic_DNA"/>
</dbReference>